<dbReference type="RefSeq" id="WP_107302643.1">
    <property type="nucleotide sequence ID" value="NZ_AP024853.1"/>
</dbReference>
<evidence type="ECO:0000259" key="1">
    <source>
        <dbReference type="Pfam" id="PF13302"/>
    </source>
</evidence>
<protein>
    <submittedName>
        <fullName evidence="2">GNAT family N-acetyltransferase</fullName>
    </submittedName>
</protein>
<dbReference type="Proteomes" id="UP000240481">
    <property type="component" value="Unassembled WGS sequence"/>
</dbReference>
<evidence type="ECO:0000313" key="2">
    <source>
        <dbReference type="EMBL" id="PSW24890.1"/>
    </source>
</evidence>
<keyword evidence="3" id="KW-1185">Reference proteome</keyword>
<feature type="domain" description="N-acetyltransferase" evidence="1">
    <location>
        <begin position="41"/>
        <end position="171"/>
    </location>
</feature>
<organism evidence="2 3">
    <name type="scientific">Photobacterium swingsii</name>
    <dbReference type="NCBI Taxonomy" id="680026"/>
    <lineage>
        <taxon>Bacteria</taxon>
        <taxon>Pseudomonadati</taxon>
        <taxon>Pseudomonadota</taxon>
        <taxon>Gammaproteobacteria</taxon>
        <taxon>Vibrionales</taxon>
        <taxon>Vibrionaceae</taxon>
        <taxon>Photobacterium</taxon>
    </lineage>
</organism>
<gene>
    <name evidence="2" type="ORF">C9I94_08745</name>
</gene>
<dbReference type="AlphaFoldDB" id="A0A2T3P813"/>
<dbReference type="OrthoDB" id="6293260at2"/>
<dbReference type="InterPro" id="IPR016181">
    <property type="entry name" value="Acyl_CoA_acyltransferase"/>
</dbReference>
<dbReference type="Gene3D" id="3.40.630.30">
    <property type="match status" value="1"/>
</dbReference>
<dbReference type="PANTHER" id="PTHR43792">
    <property type="entry name" value="GNAT FAMILY, PUTATIVE (AFU_ORTHOLOGUE AFUA_3G00765)-RELATED-RELATED"/>
    <property type="match status" value="1"/>
</dbReference>
<reference evidence="2 3" key="1">
    <citation type="submission" date="2018-01" db="EMBL/GenBank/DDBJ databases">
        <title>Whole genome sequencing of Histamine producing bacteria.</title>
        <authorList>
            <person name="Butler K."/>
        </authorList>
    </citation>
    <scope>NUCLEOTIDE SEQUENCE [LARGE SCALE GENOMIC DNA]</scope>
    <source>
        <strain evidence="2 3">DSM 24669</strain>
    </source>
</reference>
<accession>A0A2T3P813</accession>
<dbReference type="GO" id="GO:0016747">
    <property type="term" value="F:acyltransferase activity, transferring groups other than amino-acyl groups"/>
    <property type="evidence" value="ECO:0007669"/>
    <property type="project" value="InterPro"/>
</dbReference>
<dbReference type="SUPFAM" id="SSF55729">
    <property type="entry name" value="Acyl-CoA N-acyltransferases (Nat)"/>
    <property type="match status" value="1"/>
</dbReference>
<comment type="caution">
    <text evidence="2">The sequence shown here is derived from an EMBL/GenBank/DDBJ whole genome shotgun (WGS) entry which is preliminary data.</text>
</comment>
<sequence>MTHHKEGHMPVFVTTRLSVDECSTDNLASYVANHDDFLHQITRILSPEVVKSLPPYFSGINTEPLAQQWLEKMVADSRLFVVSVTEQAQAVRSRVIGFIFLYQASADHCELASMAHIGYLFDEAEWGKGFAKECLQGFMAWCETQPSILGLIGGVEKDNPASAHVLERLGFMTQENHLLDLSEQSVTFYQHRFNNNR</sequence>
<dbReference type="Pfam" id="PF13302">
    <property type="entry name" value="Acetyltransf_3"/>
    <property type="match status" value="1"/>
</dbReference>
<evidence type="ECO:0000313" key="3">
    <source>
        <dbReference type="Proteomes" id="UP000240481"/>
    </source>
</evidence>
<dbReference type="PANTHER" id="PTHR43792:SF1">
    <property type="entry name" value="N-ACETYLTRANSFERASE DOMAIN-CONTAINING PROTEIN"/>
    <property type="match status" value="1"/>
</dbReference>
<dbReference type="InterPro" id="IPR051531">
    <property type="entry name" value="N-acetyltransferase"/>
</dbReference>
<dbReference type="EMBL" id="PYLZ01000004">
    <property type="protein sequence ID" value="PSW24890.1"/>
    <property type="molecule type" value="Genomic_DNA"/>
</dbReference>
<proteinExistence type="predicted"/>
<keyword evidence="2" id="KW-0808">Transferase</keyword>
<name>A0A2T3P813_9GAMM</name>
<dbReference type="InterPro" id="IPR000182">
    <property type="entry name" value="GNAT_dom"/>
</dbReference>